<comment type="subcellular location">
    <subcellularLocation>
        <location evidence="1">Endosome membrane</location>
    </subcellularLocation>
</comment>
<accession>A0A914E4U4</accession>
<keyword evidence="9" id="KW-1185">Reference proteome</keyword>
<dbReference type="Proteomes" id="UP000887540">
    <property type="component" value="Unplaced"/>
</dbReference>
<reference evidence="10" key="1">
    <citation type="submission" date="2022-11" db="UniProtKB">
        <authorList>
            <consortium name="WormBaseParasite"/>
        </authorList>
    </citation>
    <scope>IDENTIFICATION</scope>
</reference>
<keyword evidence="3" id="KW-0813">Transport</keyword>
<dbReference type="GO" id="GO:0006900">
    <property type="term" value="P:vesicle budding from membrane"/>
    <property type="evidence" value="ECO:0007669"/>
    <property type="project" value="TreeGrafter"/>
</dbReference>
<evidence type="ECO:0000256" key="8">
    <source>
        <dbReference type="SAM" id="MobiDB-lite"/>
    </source>
</evidence>
<evidence type="ECO:0000256" key="6">
    <source>
        <dbReference type="ARBA" id="ARBA00023136"/>
    </source>
</evidence>
<evidence type="ECO:0000256" key="3">
    <source>
        <dbReference type="ARBA" id="ARBA00022448"/>
    </source>
</evidence>
<evidence type="ECO:0000256" key="2">
    <source>
        <dbReference type="ARBA" id="ARBA00006190"/>
    </source>
</evidence>
<dbReference type="Gene3D" id="6.10.140.1230">
    <property type="match status" value="1"/>
</dbReference>
<dbReference type="InterPro" id="IPR005024">
    <property type="entry name" value="Snf7_fam"/>
</dbReference>
<dbReference type="AlphaFoldDB" id="A0A914E4U4"/>
<keyword evidence="7" id="KW-0175">Coiled coil</keyword>
<keyword evidence="5" id="KW-0653">Protein transport</keyword>
<keyword evidence="6" id="KW-0472">Membrane</keyword>
<feature type="coiled-coil region" evidence="7">
    <location>
        <begin position="3"/>
        <end position="116"/>
    </location>
</feature>
<dbReference type="GO" id="GO:0000815">
    <property type="term" value="C:ESCRT III complex"/>
    <property type="evidence" value="ECO:0007669"/>
    <property type="project" value="TreeGrafter"/>
</dbReference>
<organism evidence="9 10">
    <name type="scientific">Acrobeloides nanus</name>
    <dbReference type="NCBI Taxonomy" id="290746"/>
    <lineage>
        <taxon>Eukaryota</taxon>
        <taxon>Metazoa</taxon>
        <taxon>Ecdysozoa</taxon>
        <taxon>Nematoda</taxon>
        <taxon>Chromadorea</taxon>
        <taxon>Rhabditida</taxon>
        <taxon>Tylenchina</taxon>
        <taxon>Cephalobomorpha</taxon>
        <taxon>Cephaloboidea</taxon>
        <taxon>Cephalobidae</taxon>
        <taxon>Acrobeloides</taxon>
    </lineage>
</organism>
<protein>
    <submittedName>
        <fullName evidence="10">Charged multivesicular body protein 6</fullName>
    </submittedName>
</protein>
<dbReference type="GO" id="GO:0005771">
    <property type="term" value="C:multivesicular body"/>
    <property type="evidence" value="ECO:0007669"/>
    <property type="project" value="TreeGrafter"/>
</dbReference>
<evidence type="ECO:0000313" key="10">
    <source>
        <dbReference type="WBParaSite" id="ACRNAN_scaffold5600.g9173.t1"/>
    </source>
</evidence>
<evidence type="ECO:0000256" key="5">
    <source>
        <dbReference type="ARBA" id="ARBA00022927"/>
    </source>
</evidence>
<sequence length="177" mass="20703">MQKDDLNKLYRNYKTSIEKDKERAKELIKDGNKNLALLFLKKKRFYETKMDYIQQHIVQIDLLSREIEMAQLNQGIYEMLKQGNEALKTLNQSISIEDVEMILNETSEAAEKQEEISAMISGQLTDKDLTEVQHEFDVLVKNQLPEVPTEELPQPESSRIRTEDNVGRKKKVVLEEF</sequence>
<evidence type="ECO:0000256" key="1">
    <source>
        <dbReference type="ARBA" id="ARBA00004608"/>
    </source>
</evidence>
<dbReference type="GO" id="GO:0015031">
    <property type="term" value="P:protein transport"/>
    <property type="evidence" value="ECO:0007669"/>
    <property type="project" value="UniProtKB-KW"/>
</dbReference>
<evidence type="ECO:0000313" key="9">
    <source>
        <dbReference type="Proteomes" id="UP000887540"/>
    </source>
</evidence>
<dbReference type="PANTHER" id="PTHR22761:SF5">
    <property type="entry name" value="CHARGED MULTIVESICULAR BODY PROTEIN 6"/>
    <property type="match status" value="1"/>
</dbReference>
<dbReference type="PANTHER" id="PTHR22761">
    <property type="entry name" value="CHARGED MULTIVESICULAR BODY PROTEIN"/>
    <property type="match status" value="1"/>
</dbReference>
<evidence type="ECO:0000256" key="4">
    <source>
        <dbReference type="ARBA" id="ARBA00022753"/>
    </source>
</evidence>
<dbReference type="GO" id="GO:0032511">
    <property type="term" value="P:late endosome to vacuole transport via multivesicular body sorting pathway"/>
    <property type="evidence" value="ECO:0007669"/>
    <property type="project" value="TreeGrafter"/>
</dbReference>
<name>A0A914E4U4_9BILA</name>
<comment type="similarity">
    <text evidence="2">Belongs to the SNF7 family.</text>
</comment>
<keyword evidence="4" id="KW-0967">Endosome</keyword>
<feature type="region of interest" description="Disordered" evidence="8">
    <location>
        <begin position="147"/>
        <end position="166"/>
    </location>
</feature>
<dbReference type="Pfam" id="PF03357">
    <property type="entry name" value="Snf7"/>
    <property type="match status" value="1"/>
</dbReference>
<proteinExistence type="inferred from homology"/>
<dbReference type="WBParaSite" id="ACRNAN_scaffold5600.g9173.t1">
    <property type="protein sequence ID" value="ACRNAN_scaffold5600.g9173.t1"/>
    <property type="gene ID" value="ACRNAN_scaffold5600.g9173"/>
</dbReference>
<evidence type="ECO:0000256" key="7">
    <source>
        <dbReference type="SAM" id="Coils"/>
    </source>
</evidence>